<dbReference type="Proteomes" id="UP000030651">
    <property type="component" value="Unassembled WGS sequence"/>
</dbReference>
<comment type="subcellular location">
    <subcellularLocation>
        <location evidence="1">Membrane</location>
        <topology evidence="1">Multi-pass membrane protein</topology>
    </subcellularLocation>
</comment>
<feature type="compositionally biased region" description="Low complexity" evidence="5">
    <location>
        <begin position="340"/>
        <end position="349"/>
    </location>
</feature>
<evidence type="ECO:0000313" key="9">
    <source>
        <dbReference type="EMBL" id="ETS82366.1"/>
    </source>
</evidence>
<evidence type="ECO:0000256" key="5">
    <source>
        <dbReference type="SAM" id="MobiDB-lite"/>
    </source>
</evidence>
<dbReference type="Pfam" id="PF10337">
    <property type="entry name" value="ArAE_2_N"/>
    <property type="match status" value="2"/>
</dbReference>
<feature type="domain" description="Putative ER transporter 6TM N-terminal" evidence="7">
    <location>
        <begin position="33"/>
        <end position="104"/>
    </location>
</feature>
<dbReference type="PANTHER" id="PTHR37994">
    <property type="entry name" value="ARAE_2_N DOMAIN-CONTAINING PROTEIN-RELATED"/>
    <property type="match status" value="1"/>
</dbReference>
<evidence type="ECO:0000256" key="6">
    <source>
        <dbReference type="SAM" id="Phobius"/>
    </source>
</evidence>
<dbReference type="FunCoup" id="W3XB10">
    <property type="interactions" value="22"/>
</dbReference>
<protein>
    <recommendedName>
        <fullName evidence="11">ER transporter 6TM N-terminal domain-containing protein</fullName>
    </recommendedName>
</protein>
<dbReference type="GO" id="GO:0016020">
    <property type="term" value="C:membrane"/>
    <property type="evidence" value="ECO:0007669"/>
    <property type="project" value="UniProtKB-SubCell"/>
</dbReference>
<feature type="compositionally biased region" description="Basic and acidic residues" evidence="5">
    <location>
        <begin position="551"/>
        <end position="578"/>
    </location>
</feature>
<feature type="transmembrane region" description="Helical" evidence="6">
    <location>
        <begin position="141"/>
        <end position="165"/>
    </location>
</feature>
<feature type="transmembrane region" description="Helical" evidence="6">
    <location>
        <begin position="171"/>
        <end position="190"/>
    </location>
</feature>
<dbReference type="GeneID" id="19269255"/>
<keyword evidence="10" id="KW-1185">Reference proteome</keyword>
<feature type="region of interest" description="Disordered" evidence="5">
    <location>
        <begin position="975"/>
        <end position="1000"/>
    </location>
</feature>
<name>W3XB10_PESFW</name>
<dbReference type="InterPro" id="IPR018823">
    <property type="entry name" value="ArAE_2_N"/>
</dbReference>
<feature type="transmembrane region" description="Helical" evidence="6">
    <location>
        <begin position="83"/>
        <end position="109"/>
    </location>
</feature>
<proteinExistence type="predicted"/>
<dbReference type="STRING" id="1229662.W3XB10"/>
<accession>W3XB10</accession>
<dbReference type="OrthoDB" id="68611at2759"/>
<feature type="region of interest" description="Disordered" evidence="5">
    <location>
        <begin position="1089"/>
        <end position="1183"/>
    </location>
</feature>
<dbReference type="EMBL" id="KI912111">
    <property type="protein sequence ID" value="ETS82366.1"/>
    <property type="molecule type" value="Genomic_DNA"/>
</dbReference>
<dbReference type="OMA" id="VTWPAFV"/>
<gene>
    <name evidence="9" type="ORF">PFICI_04242</name>
</gene>
<evidence type="ECO:0000259" key="7">
    <source>
        <dbReference type="Pfam" id="PF10337"/>
    </source>
</evidence>
<organism evidence="9 10">
    <name type="scientific">Pestalotiopsis fici (strain W106-1 / CGMCC3.15140)</name>
    <dbReference type="NCBI Taxonomy" id="1229662"/>
    <lineage>
        <taxon>Eukaryota</taxon>
        <taxon>Fungi</taxon>
        <taxon>Dikarya</taxon>
        <taxon>Ascomycota</taxon>
        <taxon>Pezizomycotina</taxon>
        <taxon>Sordariomycetes</taxon>
        <taxon>Xylariomycetidae</taxon>
        <taxon>Amphisphaeriales</taxon>
        <taxon>Sporocadaceae</taxon>
        <taxon>Pestalotiopsis</taxon>
    </lineage>
</organism>
<feature type="region of interest" description="Disordered" evidence="5">
    <location>
        <begin position="551"/>
        <end position="619"/>
    </location>
</feature>
<dbReference type="InterPro" id="IPR049453">
    <property type="entry name" value="Memb_transporter_dom"/>
</dbReference>
<evidence type="ECO:0000256" key="1">
    <source>
        <dbReference type="ARBA" id="ARBA00004141"/>
    </source>
</evidence>
<evidence type="ECO:0000256" key="2">
    <source>
        <dbReference type="ARBA" id="ARBA00022692"/>
    </source>
</evidence>
<evidence type="ECO:0008006" key="11">
    <source>
        <dbReference type="Google" id="ProtNLM"/>
    </source>
</evidence>
<dbReference type="InParanoid" id="W3XB10"/>
<sequence length="1183" mass="130609">MVVKNHLRSLRKRCSRWRTTISANLQKGQLWQRILKNTVCTAIMISLGLVPAVIQVYGRSTYLGPMVTVFGHPGQRFGQMAEALFLIFFGTAFGLGWSTLGLHLSSLIYDTNISAAYAIRAIFFALAVILHGLLRSSTPRLFLFVFFYLLISLTVLTTTATAVSSALVSQISYPILSALAAVLVVNLTIFPESSSGFLGNAVIETLHDSVKCLDDAVDWFATARAEHQAAAKPDGEQPAKGTGQSLHMQLVSLTDRKPKLRTKFAGSKKAQAECNFEVTYGVLDPASLKSISLTSMSRLVQNAISIINACESKYAMLGEEEDSLSSQESDTDSDSESDASSDASDSNDTSSDDDDSSSSRSSSTGRPKNVRKKSKHLRNLELVKPIREIESADIELFDHILSQVREPAKVLQNQIHEAVELITCSLAHCYDVAKLPSGAPAPRGITLEEIDLRTSIFSEALELFDTDSAEALEHAAAIAYNGAKVDVMPRTETFLISSFLVTLRQAASQVNHMLKQSRDLVDKRQRRRNRRRLYFPRISWRRWLKTGGEKDANAVPESARKEARAGQASHKEHAHLDEEAPTPSPSNSRLCRDLGDEEANRVDEKQERPVPKNVPRAKQSSKSWTSTGLWLRGLLADAIEFVASSDDLAFALKMSVAGWLVTWPGFVPSTHAWYSSIRASWASLQLILVFEVSVGTSINGFLLRVVGVIYGCVAGFLSYEIGQGNRIVTAIVLVIASIPASYTQLGTPYVKTGIISIVSMSVVGLATIVTPDTYPWEIFVKRMTCFLVGGTTALIVEMVLFPVRARDRLVESLASAIKQISNMESSVAVGIETPCAVDLRSEALKNRFKRSKGKAESALAAAQTFLPFTLTEPRLKGSFRGQAMIYNEIIYVLHQIVDRMDHVLHLREAYGSAVLEELNEFVLPYRRNMAASITLTLFAVHEALTTRLPLPQFLPSSRVAHLRYVTRVRELMLERNRSAPPSRPASIHPGRHSRRSSMAPEAHVLKSVTKQKFLSWNAGSAGLMEIIEYLEELVDLAKLLVGVNAFRTGMLERPKFHEYIAKIKAREFASATAAETELTIEKIKSNADASIRNRRRGRPSTSAGRSDSQGTTTLKKRFSFGGRVGAETAVESDSEDDIVEELPMSLQRVRTRRMEEQKAERGRRASIADPKGKGPQRSKTWAM</sequence>
<keyword evidence="4 6" id="KW-0472">Membrane</keyword>
<dbReference type="HOGENOM" id="CLU_007711_0_0_1"/>
<evidence type="ECO:0000313" key="10">
    <source>
        <dbReference type="Proteomes" id="UP000030651"/>
    </source>
</evidence>
<dbReference type="PANTHER" id="PTHR37994:SF4">
    <property type="entry name" value="ER TRANSPORTER 6TM N-TERMINAL DOMAIN-CONTAINING PROTEIN-RELATED"/>
    <property type="match status" value="1"/>
</dbReference>
<dbReference type="eggNOG" id="KOG4711">
    <property type="taxonomic scope" value="Eukaryota"/>
</dbReference>
<feature type="compositionally biased region" description="Basic and acidic residues" evidence="5">
    <location>
        <begin position="1152"/>
        <end position="1163"/>
    </location>
</feature>
<feature type="region of interest" description="Disordered" evidence="5">
    <location>
        <begin position="318"/>
        <end position="374"/>
    </location>
</feature>
<reference evidence="10" key="1">
    <citation type="journal article" date="2015" name="BMC Genomics">
        <title>Genomic and transcriptomic analysis of the endophytic fungus Pestalotiopsis fici reveals its lifestyle and high potential for synthesis of natural products.</title>
        <authorList>
            <person name="Wang X."/>
            <person name="Zhang X."/>
            <person name="Liu L."/>
            <person name="Xiang M."/>
            <person name="Wang W."/>
            <person name="Sun X."/>
            <person name="Che Y."/>
            <person name="Guo L."/>
            <person name="Liu G."/>
            <person name="Guo L."/>
            <person name="Wang C."/>
            <person name="Yin W.B."/>
            <person name="Stadler M."/>
            <person name="Zhang X."/>
            <person name="Liu X."/>
        </authorList>
    </citation>
    <scope>NUCLEOTIDE SEQUENCE [LARGE SCALE GENOMIC DNA]</scope>
    <source>
        <strain evidence="10">W106-1 / CGMCC3.15140</strain>
    </source>
</reference>
<feature type="transmembrane region" description="Helical" evidence="6">
    <location>
        <begin position="115"/>
        <end position="134"/>
    </location>
</feature>
<feature type="compositionally biased region" description="Acidic residues" evidence="5">
    <location>
        <begin position="318"/>
        <end position="339"/>
    </location>
</feature>
<keyword evidence="3 6" id="KW-1133">Transmembrane helix</keyword>
<feature type="domain" description="Putative ER transporter 6TM N-terminal" evidence="7">
    <location>
        <begin position="118"/>
        <end position="426"/>
    </location>
</feature>
<feature type="transmembrane region" description="Helical" evidence="6">
    <location>
        <begin position="34"/>
        <end position="57"/>
    </location>
</feature>
<feature type="domain" description="Integral membrane bound transporter" evidence="8">
    <location>
        <begin position="673"/>
        <end position="796"/>
    </location>
</feature>
<feature type="compositionally biased region" description="Acidic residues" evidence="5">
    <location>
        <begin position="1130"/>
        <end position="1140"/>
    </location>
</feature>
<feature type="compositionally biased region" description="Basic and acidic residues" evidence="5">
    <location>
        <begin position="590"/>
        <end position="610"/>
    </location>
</feature>
<dbReference type="KEGG" id="pfy:PFICI_04242"/>
<evidence type="ECO:0000256" key="3">
    <source>
        <dbReference type="ARBA" id="ARBA00022989"/>
    </source>
</evidence>
<evidence type="ECO:0000256" key="4">
    <source>
        <dbReference type="ARBA" id="ARBA00023136"/>
    </source>
</evidence>
<evidence type="ECO:0000259" key="8">
    <source>
        <dbReference type="Pfam" id="PF13515"/>
    </source>
</evidence>
<keyword evidence="2 6" id="KW-0812">Transmembrane</keyword>
<dbReference type="Pfam" id="PF13515">
    <property type="entry name" value="FUSC_2"/>
    <property type="match status" value="1"/>
</dbReference>
<dbReference type="RefSeq" id="XP_007831014.1">
    <property type="nucleotide sequence ID" value="XM_007832823.1"/>
</dbReference>
<dbReference type="AlphaFoldDB" id="W3XB10"/>
<feature type="compositionally biased region" description="Polar residues" evidence="5">
    <location>
        <begin position="1099"/>
        <end position="1113"/>
    </location>
</feature>